<evidence type="ECO:0000256" key="1">
    <source>
        <dbReference type="ARBA" id="ARBA00008486"/>
    </source>
</evidence>
<dbReference type="InterPro" id="IPR006597">
    <property type="entry name" value="Sel1-like"/>
</dbReference>
<dbReference type="SMART" id="SM00671">
    <property type="entry name" value="SEL1"/>
    <property type="match status" value="3"/>
</dbReference>
<dbReference type="PANTHER" id="PTHR13891:SF1">
    <property type="entry name" value="CYTOCHROME C OXIDASE ASSEMBLY FACTOR 7"/>
    <property type="match status" value="1"/>
</dbReference>
<sequence>MDAVPGEAYIECYRISLEIAAMRFLTSVVFIAAAGLMAAPASAQYGQKVERTQAEIALEQATQNLEKDRAGRTEAIKACGTKDYEACTKLGDYYRKGWGGMQDYKLAGEAYRKACNGKNAAGCASLAYLTNKGDGVEQDLAQSRLLYKKSCDLGEVSGCAGYGNMVFAGKGGAKNVAEGTRILQSACDDGYKWACDRITGLAAYDPNDDTWERLKDGAGR</sequence>
<gene>
    <name evidence="4" type="ORF">HOC_06583</name>
</gene>
<dbReference type="PATRIC" id="fig|1280953.3.peg.1332"/>
<dbReference type="Pfam" id="PF08238">
    <property type="entry name" value="Sel1"/>
    <property type="match status" value="3"/>
</dbReference>
<comment type="similarity">
    <text evidence="1">Belongs to the hcp beta-lactamase family.</text>
</comment>
<organism evidence="4 5">
    <name type="scientific">Hyphomonas oceanitis SCH89</name>
    <dbReference type="NCBI Taxonomy" id="1280953"/>
    <lineage>
        <taxon>Bacteria</taxon>
        <taxon>Pseudomonadati</taxon>
        <taxon>Pseudomonadota</taxon>
        <taxon>Alphaproteobacteria</taxon>
        <taxon>Hyphomonadales</taxon>
        <taxon>Hyphomonadaceae</taxon>
        <taxon>Hyphomonas</taxon>
    </lineage>
</organism>
<dbReference type="InterPro" id="IPR011990">
    <property type="entry name" value="TPR-like_helical_dom_sf"/>
</dbReference>
<keyword evidence="3" id="KW-1133">Transmembrane helix</keyword>
<keyword evidence="3" id="KW-0472">Membrane</keyword>
<keyword evidence="2" id="KW-0677">Repeat</keyword>
<evidence type="ECO:0000256" key="2">
    <source>
        <dbReference type="ARBA" id="ARBA00022737"/>
    </source>
</evidence>
<evidence type="ECO:0000256" key="3">
    <source>
        <dbReference type="SAM" id="Phobius"/>
    </source>
</evidence>
<feature type="transmembrane region" description="Helical" evidence="3">
    <location>
        <begin position="20"/>
        <end position="41"/>
    </location>
</feature>
<keyword evidence="3" id="KW-0812">Transmembrane</keyword>
<accession>A0A059G8Y5</accession>
<dbReference type="STRING" id="1280953.HOC_06583"/>
<name>A0A059G8Y5_9PROT</name>
<dbReference type="InterPro" id="IPR040239">
    <property type="entry name" value="HcpB-like"/>
</dbReference>
<evidence type="ECO:0000313" key="5">
    <source>
        <dbReference type="Proteomes" id="UP000024942"/>
    </source>
</evidence>
<reference evidence="4 5" key="1">
    <citation type="journal article" date="2014" name="Antonie Van Leeuwenhoek">
        <title>Hyphomonas beringensis sp. nov. and Hyphomonas chukchiensis sp. nov., isolated from surface seawater of the Bering Sea and Chukchi Sea.</title>
        <authorList>
            <person name="Li C."/>
            <person name="Lai Q."/>
            <person name="Li G."/>
            <person name="Dong C."/>
            <person name="Wang J."/>
            <person name="Liao Y."/>
            <person name="Shao Z."/>
        </authorList>
    </citation>
    <scope>NUCLEOTIDE SEQUENCE [LARGE SCALE GENOMIC DNA]</scope>
    <source>
        <strain evidence="4 5">SCH89</strain>
    </source>
</reference>
<dbReference type="EMBL" id="ARYL01000007">
    <property type="protein sequence ID" value="KDA03281.1"/>
    <property type="molecule type" value="Genomic_DNA"/>
</dbReference>
<comment type="caution">
    <text evidence="4">The sequence shown here is derived from an EMBL/GenBank/DDBJ whole genome shotgun (WGS) entry which is preliminary data.</text>
</comment>
<dbReference type="PANTHER" id="PTHR13891">
    <property type="entry name" value="CYTOCHROME C OXIDASE ASSEMBLY FACTOR 7"/>
    <property type="match status" value="1"/>
</dbReference>
<evidence type="ECO:0000313" key="4">
    <source>
        <dbReference type="EMBL" id="KDA03281.1"/>
    </source>
</evidence>
<proteinExistence type="inferred from homology"/>
<dbReference type="Proteomes" id="UP000024942">
    <property type="component" value="Unassembled WGS sequence"/>
</dbReference>
<keyword evidence="5" id="KW-1185">Reference proteome</keyword>
<dbReference type="eggNOG" id="COG0790">
    <property type="taxonomic scope" value="Bacteria"/>
</dbReference>
<dbReference type="AlphaFoldDB" id="A0A059G8Y5"/>
<dbReference type="SUPFAM" id="SSF81901">
    <property type="entry name" value="HCP-like"/>
    <property type="match status" value="1"/>
</dbReference>
<dbReference type="Gene3D" id="1.25.40.10">
    <property type="entry name" value="Tetratricopeptide repeat domain"/>
    <property type="match status" value="1"/>
</dbReference>
<protein>
    <submittedName>
        <fullName evidence="4">Uncharacterized protein</fullName>
    </submittedName>
</protein>